<dbReference type="NCBIfam" id="NF033788">
    <property type="entry name" value="HTH_metalloreg"/>
    <property type="match status" value="1"/>
</dbReference>
<sequence>MPSTLQHSLPEQAPLFAALGDTTRLSLLLTLSQGEPQSVTTLAENTSLTRQAVRKHLHVLEDVGMVHGVKQGRENLFRYDPNPVKELQASLDGIAKQWDDALLRLKSFVEET</sequence>
<accession>A0A5C5WG69</accession>
<protein>
    <submittedName>
        <fullName evidence="2">Helix-turn-helix domain protein</fullName>
    </submittedName>
</protein>
<dbReference type="Gene3D" id="1.10.10.10">
    <property type="entry name" value="Winged helix-like DNA-binding domain superfamily/Winged helix DNA-binding domain"/>
    <property type="match status" value="1"/>
</dbReference>
<reference evidence="2 3" key="1">
    <citation type="submission" date="2019-02" db="EMBL/GenBank/DDBJ databases">
        <title>Deep-cultivation of Planctomycetes and their phenomic and genomic characterization uncovers novel biology.</title>
        <authorList>
            <person name="Wiegand S."/>
            <person name="Jogler M."/>
            <person name="Boedeker C."/>
            <person name="Pinto D."/>
            <person name="Vollmers J."/>
            <person name="Rivas-Marin E."/>
            <person name="Kohn T."/>
            <person name="Peeters S.H."/>
            <person name="Heuer A."/>
            <person name="Rast P."/>
            <person name="Oberbeckmann S."/>
            <person name="Bunk B."/>
            <person name="Jeske O."/>
            <person name="Meyerdierks A."/>
            <person name="Storesund J.E."/>
            <person name="Kallscheuer N."/>
            <person name="Luecker S."/>
            <person name="Lage O.M."/>
            <person name="Pohl T."/>
            <person name="Merkel B.J."/>
            <person name="Hornburger P."/>
            <person name="Mueller R.-W."/>
            <person name="Bruemmer F."/>
            <person name="Labrenz M."/>
            <person name="Spormann A.M."/>
            <person name="Op Den Camp H."/>
            <person name="Overmann J."/>
            <person name="Amann R."/>
            <person name="Jetten M.S.M."/>
            <person name="Mascher T."/>
            <person name="Medema M.H."/>
            <person name="Devos D.P."/>
            <person name="Kaster A.-K."/>
            <person name="Ovreas L."/>
            <person name="Rohde M."/>
            <person name="Galperin M.Y."/>
            <person name="Jogler C."/>
        </authorList>
    </citation>
    <scope>NUCLEOTIDE SEQUENCE [LARGE SCALE GENOMIC DNA]</scope>
    <source>
        <strain evidence="2 3">Pla22</strain>
    </source>
</reference>
<dbReference type="GO" id="GO:0003700">
    <property type="term" value="F:DNA-binding transcription factor activity"/>
    <property type="evidence" value="ECO:0007669"/>
    <property type="project" value="InterPro"/>
</dbReference>
<dbReference type="InterPro" id="IPR036388">
    <property type="entry name" value="WH-like_DNA-bd_sf"/>
</dbReference>
<dbReference type="Pfam" id="PF12840">
    <property type="entry name" value="HTH_20"/>
    <property type="match status" value="1"/>
</dbReference>
<proteinExistence type="predicted"/>
<name>A0A5C5WG69_9BACT</name>
<dbReference type="OrthoDB" id="9799175at2"/>
<dbReference type="InterPro" id="IPR001845">
    <property type="entry name" value="HTH_ArsR_DNA-bd_dom"/>
</dbReference>
<dbReference type="PRINTS" id="PR00778">
    <property type="entry name" value="HTHARSR"/>
</dbReference>
<gene>
    <name evidence="2" type="ORF">Pla22_49700</name>
</gene>
<dbReference type="EMBL" id="SJPI01000003">
    <property type="protein sequence ID" value="TWT49768.1"/>
    <property type="molecule type" value="Genomic_DNA"/>
</dbReference>
<feature type="domain" description="HTH arsR-type" evidence="1">
    <location>
        <begin position="4"/>
        <end position="99"/>
    </location>
</feature>
<dbReference type="PANTHER" id="PTHR38600:SF1">
    <property type="entry name" value="TRANSCRIPTIONAL REGULATORY PROTEIN"/>
    <property type="match status" value="1"/>
</dbReference>
<dbReference type="PANTHER" id="PTHR38600">
    <property type="entry name" value="TRANSCRIPTIONAL REGULATORY PROTEIN"/>
    <property type="match status" value="1"/>
</dbReference>
<evidence type="ECO:0000259" key="1">
    <source>
        <dbReference type="PROSITE" id="PS50987"/>
    </source>
</evidence>
<organism evidence="2 3">
    <name type="scientific">Rubripirellula amarantea</name>
    <dbReference type="NCBI Taxonomy" id="2527999"/>
    <lineage>
        <taxon>Bacteria</taxon>
        <taxon>Pseudomonadati</taxon>
        <taxon>Planctomycetota</taxon>
        <taxon>Planctomycetia</taxon>
        <taxon>Pirellulales</taxon>
        <taxon>Pirellulaceae</taxon>
        <taxon>Rubripirellula</taxon>
    </lineage>
</organism>
<dbReference type="InterPro" id="IPR011991">
    <property type="entry name" value="ArsR-like_HTH"/>
</dbReference>
<comment type="caution">
    <text evidence="2">The sequence shown here is derived from an EMBL/GenBank/DDBJ whole genome shotgun (WGS) entry which is preliminary data.</text>
</comment>
<evidence type="ECO:0000313" key="3">
    <source>
        <dbReference type="Proteomes" id="UP000316598"/>
    </source>
</evidence>
<dbReference type="SMART" id="SM00418">
    <property type="entry name" value="HTH_ARSR"/>
    <property type="match status" value="1"/>
</dbReference>
<evidence type="ECO:0000313" key="2">
    <source>
        <dbReference type="EMBL" id="TWT49768.1"/>
    </source>
</evidence>
<dbReference type="PROSITE" id="PS50987">
    <property type="entry name" value="HTH_ARSR_2"/>
    <property type="match status" value="1"/>
</dbReference>
<dbReference type="RefSeq" id="WP_146517304.1">
    <property type="nucleotide sequence ID" value="NZ_SJPI01000003.1"/>
</dbReference>
<dbReference type="AlphaFoldDB" id="A0A5C5WG69"/>
<dbReference type="InterPro" id="IPR036390">
    <property type="entry name" value="WH_DNA-bd_sf"/>
</dbReference>
<dbReference type="Proteomes" id="UP000316598">
    <property type="component" value="Unassembled WGS sequence"/>
</dbReference>
<keyword evidence="3" id="KW-1185">Reference proteome</keyword>
<dbReference type="SUPFAM" id="SSF46785">
    <property type="entry name" value="Winged helix' DNA-binding domain"/>
    <property type="match status" value="1"/>
</dbReference>
<dbReference type="CDD" id="cd00090">
    <property type="entry name" value="HTH_ARSR"/>
    <property type="match status" value="1"/>
</dbReference>